<accession>A0A1T5LLL2</accession>
<name>A0A1T5LLL2_9FIRM</name>
<keyword evidence="1" id="KW-0472">Membrane</keyword>
<dbReference type="RefSeq" id="WP_079492742.1">
    <property type="nucleotide sequence ID" value="NZ_FUZT01000007.1"/>
</dbReference>
<organism evidence="3 4">
    <name type="scientific">Maledivibacter halophilus</name>
    <dbReference type="NCBI Taxonomy" id="36842"/>
    <lineage>
        <taxon>Bacteria</taxon>
        <taxon>Bacillati</taxon>
        <taxon>Bacillota</taxon>
        <taxon>Clostridia</taxon>
        <taxon>Peptostreptococcales</taxon>
        <taxon>Caminicellaceae</taxon>
        <taxon>Maledivibacter</taxon>
    </lineage>
</organism>
<dbReference type="InterPro" id="IPR025016">
    <property type="entry name" value="DUF3955"/>
</dbReference>
<keyword evidence="1" id="KW-0812">Transmembrane</keyword>
<dbReference type="AlphaFoldDB" id="A0A1T5LLL2"/>
<evidence type="ECO:0000256" key="1">
    <source>
        <dbReference type="SAM" id="Phobius"/>
    </source>
</evidence>
<feature type="transmembrane region" description="Helical" evidence="1">
    <location>
        <begin position="37"/>
        <end position="60"/>
    </location>
</feature>
<feature type="transmembrane region" description="Helical" evidence="1">
    <location>
        <begin position="5"/>
        <end position="25"/>
    </location>
</feature>
<reference evidence="3 4" key="1">
    <citation type="submission" date="2017-02" db="EMBL/GenBank/DDBJ databases">
        <authorList>
            <person name="Peterson S.W."/>
        </authorList>
    </citation>
    <scope>NUCLEOTIDE SEQUENCE [LARGE SCALE GENOMIC DNA]</scope>
    <source>
        <strain evidence="3 4">M1</strain>
    </source>
</reference>
<dbReference type="Proteomes" id="UP000190285">
    <property type="component" value="Unassembled WGS sequence"/>
</dbReference>
<gene>
    <name evidence="3" type="ORF">SAMN02194393_03056</name>
</gene>
<protein>
    <recommendedName>
        <fullName evidence="2">DUF3955 domain-containing protein</fullName>
    </recommendedName>
</protein>
<feature type="domain" description="DUF3955" evidence="2">
    <location>
        <begin position="3"/>
        <end position="61"/>
    </location>
</feature>
<sequence length="67" mass="7394">MKKYLFSIVLTVISISCFIVFNLIGSEVLSDGTLSEPFFLIPIGYLFAIIAVISAVIIYIKSKAFKS</sequence>
<dbReference type="STRING" id="36842.SAMN02194393_03056"/>
<dbReference type="OrthoDB" id="6194834at2"/>
<evidence type="ECO:0000313" key="3">
    <source>
        <dbReference type="EMBL" id="SKC76887.1"/>
    </source>
</evidence>
<dbReference type="Pfam" id="PF13127">
    <property type="entry name" value="DUF3955"/>
    <property type="match status" value="1"/>
</dbReference>
<evidence type="ECO:0000313" key="4">
    <source>
        <dbReference type="Proteomes" id="UP000190285"/>
    </source>
</evidence>
<dbReference type="PROSITE" id="PS51257">
    <property type="entry name" value="PROKAR_LIPOPROTEIN"/>
    <property type="match status" value="1"/>
</dbReference>
<keyword evidence="4" id="KW-1185">Reference proteome</keyword>
<proteinExistence type="predicted"/>
<keyword evidence="1" id="KW-1133">Transmembrane helix</keyword>
<dbReference type="EMBL" id="FUZT01000007">
    <property type="protein sequence ID" value="SKC76887.1"/>
    <property type="molecule type" value="Genomic_DNA"/>
</dbReference>
<evidence type="ECO:0000259" key="2">
    <source>
        <dbReference type="Pfam" id="PF13127"/>
    </source>
</evidence>